<proteinExistence type="predicted"/>
<keyword evidence="3" id="KW-1185">Reference proteome</keyword>
<evidence type="ECO:0000259" key="1">
    <source>
        <dbReference type="Pfam" id="PF13276"/>
    </source>
</evidence>
<dbReference type="InterPro" id="IPR025948">
    <property type="entry name" value="HTH-like_dom"/>
</dbReference>
<dbReference type="Pfam" id="PF13276">
    <property type="entry name" value="HTH_21"/>
    <property type="match status" value="1"/>
</dbReference>
<feature type="domain" description="HTH-like" evidence="1">
    <location>
        <begin position="25"/>
        <end position="64"/>
    </location>
</feature>
<evidence type="ECO:0000313" key="2">
    <source>
        <dbReference type="EMBL" id="NHZ44959.1"/>
    </source>
</evidence>
<accession>A0ABX0MN00</accession>
<gene>
    <name evidence="2" type="ORF">F1609_33165</name>
</gene>
<name>A0ABX0MN00_9BURK</name>
<sequence>MTGTENYVQTVETRRLPQGKASVHLKAAFMASHQSYGSRRLVTAMSNEGFRIGRFKVRSLMRKAAFETGLEAQIRSHDRQQTRLADCRQCAQPAVQSRGAGPGLRQRYHIRSHRRGMVAPGYRAGPVCSHGGLGHGAEYACQAGLRRVEHGHSKA</sequence>
<dbReference type="EMBL" id="VVIW01000047">
    <property type="protein sequence ID" value="NHZ44959.1"/>
    <property type="molecule type" value="Genomic_DNA"/>
</dbReference>
<dbReference type="Proteomes" id="UP000819052">
    <property type="component" value="Unassembled WGS sequence"/>
</dbReference>
<protein>
    <submittedName>
        <fullName evidence="2">Transposase</fullName>
    </submittedName>
</protein>
<evidence type="ECO:0000313" key="3">
    <source>
        <dbReference type="Proteomes" id="UP000819052"/>
    </source>
</evidence>
<comment type="caution">
    <text evidence="2">The sequence shown here is derived from an EMBL/GenBank/DDBJ whole genome shotgun (WGS) entry which is preliminary data.</text>
</comment>
<organism evidence="2 3">
    <name type="scientific">Massilia aquatica</name>
    <dbReference type="NCBI Taxonomy" id="2609000"/>
    <lineage>
        <taxon>Bacteria</taxon>
        <taxon>Pseudomonadati</taxon>
        <taxon>Pseudomonadota</taxon>
        <taxon>Betaproteobacteria</taxon>
        <taxon>Burkholderiales</taxon>
        <taxon>Oxalobacteraceae</taxon>
        <taxon>Telluria group</taxon>
        <taxon>Massilia</taxon>
    </lineage>
</organism>
<reference evidence="2 3" key="1">
    <citation type="submission" date="2019-09" db="EMBL/GenBank/DDBJ databases">
        <title>Taxonomy of Antarctic Massilia spp.: description of Massilia rubra sp. nov., Massilia aquatica sp. nov., Massilia mucilaginosa sp. nov., Massilia frigida sp. nov. isolated from streams, lakes and regoliths.</title>
        <authorList>
            <person name="Holochova P."/>
            <person name="Sedlacek I."/>
            <person name="Kralova S."/>
            <person name="Maslanova I."/>
            <person name="Busse H.-J."/>
            <person name="Stankova E."/>
            <person name="Vrbovska V."/>
            <person name="Kovarovic V."/>
            <person name="Bartak M."/>
            <person name="Svec P."/>
            <person name="Pantucek R."/>
        </authorList>
    </citation>
    <scope>NUCLEOTIDE SEQUENCE [LARGE SCALE GENOMIC DNA]</scope>
    <source>
        <strain evidence="2 3">CCM 8693</strain>
    </source>
</reference>